<gene>
    <name evidence="1" type="ORF">HC031_07715</name>
</gene>
<proteinExistence type="predicted"/>
<organism evidence="1 2">
    <name type="scientific">Planosporangium thailandense</name>
    <dbReference type="NCBI Taxonomy" id="765197"/>
    <lineage>
        <taxon>Bacteria</taxon>
        <taxon>Bacillati</taxon>
        <taxon>Actinomycetota</taxon>
        <taxon>Actinomycetes</taxon>
        <taxon>Micromonosporales</taxon>
        <taxon>Micromonosporaceae</taxon>
        <taxon>Planosporangium</taxon>
    </lineage>
</organism>
<reference evidence="1 2" key="1">
    <citation type="submission" date="2020-03" db="EMBL/GenBank/DDBJ databases">
        <title>WGS of the type strain of Planosporangium spp.</title>
        <authorList>
            <person name="Thawai C."/>
        </authorList>
    </citation>
    <scope>NUCLEOTIDE SEQUENCE [LARGE SCALE GENOMIC DNA]</scope>
    <source>
        <strain evidence="1 2">TBRC 5610</strain>
    </source>
</reference>
<keyword evidence="2" id="KW-1185">Reference proteome</keyword>
<sequence>MSAGYQVVLGDLAAMAEAFATESTDFAKLRRRMSPDPVDGGDDTLNAGITAVLALLGAGNAALTKAMGEHADKLRKCHDGYKEDDSDVVALYNKLIAQA</sequence>
<comment type="caution">
    <text evidence="1">The sequence shown here is derived from an EMBL/GenBank/DDBJ whole genome shotgun (WGS) entry which is preliminary data.</text>
</comment>
<dbReference type="InterPro" id="IPR045558">
    <property type="entry name" value="DUF6317"/>
</dbReference>
<dbReference type="RefSeq" id="WP_167924529.1">
    <property type="nucleotide sequence ID" value="NZ_JAATVY010000004.1"/>
</dbReference>
<name>A0ABX0XUA6_9ACTN</name>
<dbReference type="EMBL" id="JAATVY010000004">
    <property type="protein sequence ID" value="NJC69606.1"/>
    <property type="molecule type" value="Genomic_DNA"/>
</dbReference>
<dbReference type="Pfam" id="PF19840">
    <property type="entry name" value="DUF6317"/>
    <property type="match status" value="1"/>
</dbReference>
<evidence type="ECO:0000313" key="2">
    <source>
        <dbReference type="Proteomes" id="UP000722989"/>
    </source>
</evidence>
<dbReference type="Proteomes" id="UP000722989">
    <property type="component" value="Unassembled WGS sequence"/>
</dbReference>
<protein>
    <recommendedName>
        <fullName evidence="3">Excreted virulence factor EspC (Type VII ESX diderm)</fullName>
    </recommendedName>
</protein>
<accession>A0ABX0XUA6</accession>
<evidence type="ECO:0008006" key="3">
    <source>
        <dbReference type="Google" id="ProtNLM"/>
    </source>
</evidence>
<evidence type="ECO:0000313" key="1">
    <source>
        <dbReference type="EMBL" id="NJC69606.1"/>
    </source>
</evidence>